<dbReference type="Gene3D" id="3.40.50.620">
    <property type="entry name" value="HUPs"/>
    <property type="match status" value="1"/>
</dbReference>
<evidence type="ECO:0000313" key="4">
    <source>
        <dbReference type="Proteomes" id="UP000035036"/>
    </source>
</evidence>
<evidence type="ECO:0000313" key="3">
    <source>
        <dbReference type="EMBL" id="AJF07707.1"/>
    </source>
</evidence>
<gene>
    <name evidence="3" type="ORF">GSUB_15710</name>
</gene>
<dbReference type="KEGG" id="gsb:GSUB_15710"/>
<dbReference type="PANTHER" id="PTHR46268">
    <property type="entry name" value="STRESS RESPONSE PROTEIN NHAX"/>
    <property type="match status" value="1"/>
</dbReference>
<name>A0A0B5FHP0_9BACT</name>
<dbReference type="Proteomes" id="UP000035036">
    <property type="component" value="Chromosome"/>
</dbReference>
<accession>A0A0B5FHP0</accession>
<dbReference type="InterPro" id="IPR006015">
    <property type="entry name" value="Universal_stress_UspA"/>
</dbReference>
<dbReference type="RefSeq" id="WP_040201675.1">
    <property type="nucleotide sequence ID" value="NZ_CP010311.1"/>
</dbReference>
<evidence type="ECO:0000256" key="1">
    <source>
        <dbReference type="ARBA" id="ARBA00008791"/>
    </source>
</evidence>
<sequence>MNAKVLIPLDDSPTAEATLDYVLAHPTRFASPLILLHVVDVDRLAYRMIPDFQLNMVRDRARQAGEDFLSRQLQRVTAAGLQARTRLETGSPRKVIPRVAEEEEVGMLVIGRSHAGEIRDVLFGSVTNYVLHQVRCPVLLV</sequence>
<dbReference type="EMBL" id="CP010311">
    <property type="protein sequence ID" value="AJF07707.1"/>
    <property type="molecule type" value="Genomic_DNA"/>
</dbReference>
<keyword evidence="4" id="KW-1185">Reference proteome</keyword>
<dbReference type="CDD" id="cd00293">
    <property type="entry name" value="USP-like"/>
    <property type="match status" value="1"/>
</dbReference>
<reference evidence="3 4" key="1">
    <citation type="journal article" date="2015" name="Genome Announc.">
        <title>Genomes of Geoalkalibacter ferrihydriticus Z-0531T and Geoalkalibacter subterraneus Red1T, Two Haloalkaliphilic Metal-Reducing Deltaproteobacteria.</title>
        <authorList>
            <person name="Badalamenti J.P."/>
            <person name="Krajmalnik-Brown R."/>
            <person name="Torres C.I."/>
            <person name="Bond D.R."/>
        </authorList>
    </citation>
    <scope>NUCLEOTIDE SEQUENCE [LARGE SCALE GENOMIC DNA]</scope>
    <source>
        <strain evidence="3 4">Red1</strain>
    </source>
</reference>
<dbReference type="OrthoDB" id="5401998at2"/>
<organism evidence="3 4">
    <name type="scientific">Geoalkalibacter subterraneus</name>
    <dbReference type="NCBI Taxonomy" id="483547"/>
    <lineage>
        <taxon>Bacteria</taxon>
        <taxon>Pseudomonadati</taxon>
        <taxon>Thermodesulfobacteriota</taxon>
        <taxon>Desulfuromonadia</taxon>
        <taxon>Desulfuromonadales</taxon>
        <taxon>Geoalkalibacteraceae</taxon>
        <taxon>Geoalkalibacter</taxon>
    </lineage>
</organism>
<dbReference type="AlphaFoldDB" id="A0A0B5FHP0"/>
<protein>
    <submittedName>
        <fullName evidence="3">Universal stress protein UspA</fullName>
    </submittedName>
</protein>
<dbReference type="Pfam" id="PF00582">
    <property type="entry name" value="Usp"/>
    <property type="match status" value="1"/>
</dbReference>
<dbReference type="InterPro" id="IPR014729">
    <property type="entry name" value="Rossmann-like_a/b/a_fold"/>
</dbReference>
<dbReference type="SUPFAM" id="SSF52402">
    <property type="entry name" value="Adenine nucleotide alpha hydrolases-like"/>
    <property type="match status" value="1"/>
</dbReference>
<proteinExistence type="inferred from homology"/>
<feature type="domain" description="UspA" evidence="2">
    <location>
        <begin position="1"/>
        <end position="141"/>
    </location>
</feature>
<dbReference type="PRINTS" id="PR01438">
    <property type="entry name" value="UNVRSLSTRESS"/>
</dbReference>
<dbReference type="STRING" id="483547.GSUB_15710"/>
<comment type="similarity">
    <text evidence="1">Belongs to the universal stress protein A family.</text>
</comment>
<evidence type="ECO:0000259" key="2">
    <source>
        <dbReference type="Pfam" id="PF00582"/>
    </source>
</evidence>
<dbReference type="InterPro" id="IPR006016">
    <property type="entry name" value="UspA"/>
</dbReference>
<dbReference type="HOGENOM" id="CLU_049301_16_2_7"/>
<dbReference type="PANTHER" id="PTHR46268:SF8">
    <property type="entry name" value="UNIVERSAL STRESS PROTEIN SLL1388"/>
    <property type="match status" value="1"/>
</dbReference>